<proteinExistence type="predicted"/>
<evidence type="ECO:0000313" key="2">
    <source>
        <dbReference type="Proteomes" id="UP000774000"/>
    </source>
</evidence>
<accession>A0A939BQJ1</accession>
<gene>
    <name evidence="1" type="ORF">JOC47_003103</name>
</gene>
<organism evidence="1 2">
    <name type="scientific">Halanaerobacter jeridensis</name>
    <dbReference type="NCBI Taxonomy" id="706427"/>
    <lineage>
        <taxon>Bacteria</taxon>
        <taxon>Bacillati</taxon>
        <taxon>Bacillota</taxon>
        <taxon>Clostridia</taxon>
        <taxon>Halanaerobiales</taxon>
        <taxon>Halobacteroidaceae</taxon>
        <taxon>Halanaerobacter</taxon>
    </lineage>
</organism>
<dbReference type="EMBL" id="JAFBDQ010000040">
    <property type="protein sequence ID" value="MBM7558233.1"/>
    <property type="molecule type" value="Genomic_DNA"/>
</dbReference>
<sequence>MNKHIKIHSEIIKQALELMEYNERESTIVFKGKILKIMHSNIWENKDCEISENEDLFSYIIGDIWNIANLVQRLNWLRNIAMDNDNNFWHTYASLDIEHIYVEFRSLCDHLAKLIYYCYDEIPSSRGESFYKLLKWVFENRENANVDLVEVFRNSNLLREEEEIYKTWFGHMREIRDDINHRGAEAIVFANPSDGIIFQVLRWKFNDIVAALPHISFNENDLIYFRKYFSLQMASLLLFTEDLANIIIDKFQLEVFNSYSTGFDIIHKWMEGFHEELISDY</sequence>
<comment type="caution">
    <text evidence="1">The sequence shown here is derived from an EMBL/GenBank/DDBJ whole genome shotgun (WGS) entry which is preliminary data.</text>
</comment>
<name>A0A939BQJ1_9FIRM</name>
<keyword evidence="2" id="KW-1185">Reference proteome</keyword>
<dbReference type="Proteomes" id="UP000774000">
    <property type="component" value="Unassembled WGS sequence"/>
</dbReference>
<dbReference type="RefSeq" id="WP_204703287.1">
    <property type="nucleotide sequence ID" value="NZ_JAFBDQ010000040.1"/>
</dbReference>
<protein>
    <submittedName>
        <fullName evidence="1">Uncharacterized protein YutE (UPF0331/DUF86 family)</fullName>
    </submittedName>
</protein>
<dbReference type="AlphaFoldDB" id="A0A939BQJ1"/>
<evidence type="ECO:0000313" key="1">
    <source>
        <dbReference type="EMBL" id="MBM7558233.1"/>
    </source>
</evidence>
<reference evidence="1" key="1">
    <citation type="submission" date="2021-01" db="EMBL/GenBank/DDBJ databases">
        <title>Genomic Encyclopedia of Type Strains, Phase IV (KMG-IV): sequencing the most valuable type-strain genomes for metagenomic binning, comparative biology and taxonomic classification.</title>
        <authorList>
            <person name="Goeker M."/>
        </authorList>
    </citation>
    <scope>NUCLEOTIDE SEQUENCE</scope>
    <source>
        <strain evidence="1">DSM 23230</strain>
    </source>
</reference>